<reference evidence="1 2" key="1">
    <citation type="submission" date="2019-01" db="EMBL/GenBank/DDBJ databases">
        <title>Halorientalis sp. F13-25 a new haloarchaeum isolated from hypersaline water.</title>
        <authorList>
            <person name="Ana D.-V."/>
            <person name="Cristina S.-P."/>
            <person name="Antonio V."/>
        </authorList>
    </citation>
    <scope>NUCLEOTIDE SEQUENCE [LARGE SCALE GENOMIC DNA]</scope>
    <source>
        <strain evidence="1 2">F13-25</strain>
    </source>
</reference>
<evidence type="ECO:0000313" key="2">
    <source>
        <dbReference type="Proteomes" id="UP000289691"/>
    </source>
</evidence>
<dbReference type="EMBL" id="RDFA01000002">
    <property type="protein sequence ID" value="RXK50285.1"/>
    <property type="molecule type" value="Genomic_DNA"/>
</dbReference>
<organism evidence="1 2">
    <name type="scientific">Halorientalis pallida</name>
    <dbReference type="NCBI Taxonomy" id="2479928"/>
    <lineage>
        <taxon>Archaea</taxon>
        <taxon>Methanobacteriati</taxon>
        <taxon>Methanobacteriota</taxon>
        <taxon>Stenosarchaea group</taxon>
        <taxon>Halobacteria</taxon>
        <taxon>Halobacteriales</taxon>
        <taxon>Haloarculaceae</taxon>
        <taxon>Halorientalis</taxon>
    </lineage>
</organism>
<accession>A0A498L6F6</accession>
<dbReference type="RefSeq" id="WP_129068246.1">
    <property type="nucleotide sequence ID" value="NZ_RDFA01000002.1"/>
</dbReference>
<proteinExistence type="predicted"/>
<gene>
    <name evidence="1" type="ORF">EAF64_06910</name>
</gene>
<evidence type="ECO:0000313" key="1">
    <source>
        <dbReference type="EMBL" id="RXK50285.1"/>
    </source>
</evidence>
<name>A0A498L6F6_9EURY</name>
<protein>
    <submittedName>
        <fullName evidence="1">Uncharacterized protein</fullName>
    </submittedName>
</protein>
<dbReference type="Proteomes" id="UP000289691">
    <property type="component" value="Unassembled WGS sequence"/>
</dbReference>
<dbReference type="OrthoDB" id="378682at2157"/>
<comment type="caution">
    <text evidence="1">The sequence shown here is derived from an EMBL/GenBank/DDBJ whole genome shotgun (WGS) entry which is preliminary data.</text>
</comment>
<keyword evidence="2" id="KW-1185">Reference proteome</keyword>
<sequence length="131" mass="14088">MSSRFGALRTLTRRDLLAAGVDGLLTLGATSALGRPSLRFDGGSAYVHPADERTIDNGLQPDGEEQAYVTLVIPVAVESVAPFDGMENDARREELQSADELVTTSIWSVGPALNYLPSNVDLAQAHRDYVE</sequence>
<dbReference type="AlphaFoldDB" id="A0A498L6F6"/>